<dbReference type="RefSeq" id="WP_045316258.1">
    <property type="nucleotide sequence ID" value="NZ_JYJG01000334.1"/>
</dbReference>
<dbReference type="GO" id="GO:0003677">
    <property type="term" value="F:DNA binding"/>
    <property type="evidence" value="ECO:0007669"/>
    <property type="project" value="InterPro"/>
</dbReference>
<organism evidence="2 3">
    <name type="scientific">Lentzea aerocolonigenes</name>
    <name type="common">Lechevalieria aerocolonigenes</name>
    <name type="synonym">Saccharothrix aerocolonigenes</name>
    <dbReference type="NCBI Taxonomy" id="68170"/>
    <lineage>
        <taxon>Bacteria</taxon>
        <taxon>Bacillati</taxon>
        <taxon>Actinomycetota</taxon>
        <taxon>Actinomycetes</taxon>
        <taxon>Pseudonocardiales</taxon>
        <taxon>Pseudonocardiaceae</taxon>
        <taxon>Lentzea</taxon>
    </lineage>
</organism>
<dbReference type="InterPro" id="IPR004401">
    <property type="entry name" value="YbaB/EbfC"/>
</dbReference>
<comment type="caution">
    <text evidence="2">The sequence shown here is derived from an EMBL/GenBank/DDBJ whole genome shotgun (WGS) entry which is preliminary data.</text>
</comment>
<evidence type="ECO:0008006" key="4">
    <source>
        <dbReference type="Google" id="ProtNLM"/>
    </source>
</evidence>
<accession>A0A0F0GGM8</accession>
<evidence type="ECO:0000256" key="1">
    <source>
        <dbReference type="SAM" id="MobiDB-lite"/>
    </source>
</evidence>
<name>A0A0F0GGM8_LENAE</name>
<evidence type="ECO:0000313" key="2">
    <source>
        <dbReference type="EMBL" id="KJK42684.1"/>
    </source>
</evidence>
<dbReference type="InterPro" id="IPR036894">
    <property type="entry name" value="YbaB-like_sf"/>
</dbReference>
<dbReference type="EMBL" id="JYJG01000334">
    <property type="protein sequence ID" value="KJK42684.1"/>
    <property type="molecule type" value="Genomic_DNA"/>
</dbReference>
<dbReference type="Pfam" id="PF02575">
    <property type="entry name" value="YbaB_DNA_bd"/>
    <property type="match status" value="1"/>
</dbReference>
<keyword evidence="3" id="KW-1185">Reference proteome</keyword>
<dbReference type="AlphaFoldDB" id="A0A0F0GGM8"/>
<dbReference type="Proteomes" id="UP000033393">
    <property type="component" value="Unassembled WGS sequence"/>
</dbReference>
<dbReference type="Gene3D" id="3.30.1310.10">
    <property type="entry name" value="Nucleoid-associated protein YbaB-like domain"/>
    <property type="match status" value="1"/>
</dbReference>
<gene>
    <name evidence="2" type="ORF">UK23_36120</name>
</gene>
<sequence>MSSPTPNGNLSSSAGVDQWVAQARAKAERYQEMRAQAGQLSVTESSKDGLVTVSIDSSGNVTDLRITDRVRELSGAEVAAEVLLTMRRAQAKLPEKLAEVMATTIGDDPGTAETIVGNYRAKFPEPPSDEPTPPARPPSPRTDDDDFGGESVMSES</sequence>
<dbReference type="PATRIC" id="fig|68170.10.peg.9376"/>
<proteinExistence type="predicted"/>
<feature type="region of interest" description="Disordered" evidence="1">
    <location>
        <begin position="120"/>
        <end position="156"/>
    </location>
</feature>
<feature type="compositionally biased region" description="Pro residues" evidence="1">
    <location>
        <begin position="124"/>
        <end position="140"/>
    </location>
</feature>
<reference evidence="2 3" key="1">
    <citation type="submission" date="2015-02" db="EMBL/GenBank/DDBJ databases">
        <authorList>
            <person name="Ju K.-S."/>
            <person name="Doroghazi J.R."/>
            <person name="Metcalf W."/>
        </authorList>
    </citation>
    <scope>NUCLEOTIDE SEQUENCE [LARGE SCALE GENOMIC DNA]</scope>
    <source>
        <strain evidence="2 3">NRRL B-16140</strain>
    </source>
</reference>
<evidence type="ECO:0000313" key="3">
    <source>
        <dbReference type="Proteomes" id="UP000033393"/>
    </source>
</evidence>
<protein>
    <recommendedName>
        <fullName evidence="4">YbaB/EbfC DNA-binding family protein</fullName>
    </recommendedName>
</protein>
<dbReference type="SUPFAM" id="SSF82607">
    <property type="entry name" value="YbaB-like"/>
    <property type="match status" value="1"/>
</dbReference>